<sequence length="72" mass="8068">MVLAIATKVRAMAPITRKSIPVKALGRKGRVVVRDLFPDRLSLDHFPSDQNNSHAEAQRHCQQKSPRHGVVM</sequence>
<name>A0A512NQ31_9HYPH</name>
<feature type="region of interest" description="Disordered" evidence="1">
    <location>
        <begin position="44"/>
        <end position="72"/>
    </location>
</feature>
<proteinExistence type="predicted"/>
<dbReference type="AlphaFoldDB" id="A0A512NQ31"/>
<evidence type="ECO:0000256" key="1">
    <source>
        <dbReference type="SAM" id="MobiDB-lite"/>
    </source>
</evidence>
<evidence type="ECO:0000313" key="3">
    <source>
        <dbReference type="Proteomes" id="UP000321058"/>
    </source>
</evidence>
<comment type="caution">
    <text evidence="2">The sequence shown here is derived from an EMBL/GenBank/DDBJ whole genome shotgun (WGS) entry which is preliminary data.</text>
</comment>
<keyword evidence="3" id="KW-1185">Reference proteome</keyword>
<dbReference type="Proteomes" id="UP000321058">
    <property type="component" value="Unassembled WGS sequence"/>
</dbReference>
<feature type="compositionally biased region" description="Basic residues" evidence="1">
    <location>
        <begin position="61"/>
        <end position="72"/>
    </location>
</feature>
<evidence type="ECO:0000313" key="2">
    <source>
        <dbReference type="EMBL" id="GEP61051.1"/>
    </source>
</evidence>
<gene>
    <name evidence="2" type="ORF">RSO01_82170</name>
</gene>
<dbReference type="EMBL" id="BKAJ01000198">
    <property type="protein sequence ID" value="GEP61051.1"/>
    <property type="molecule type" value="Genomic_DNA"/>
</dbReference>
<reference evidence="2 3" key="1">
    <citation type="submission" date="2019-07" db="EMBL/GenBank/DDBJ databases">
        <title>Whole genome shotgun sequence of Reyranella soli NBRC 108950.</title>
        <authorList>
            <person name="Hosoyama A."/>
            <person name="Uohara A."/>
            <person name="Ohji S."/>
            <person name="Ichikawa N."/>
        </authorList>
    </citation>
    <scope>NUCLEOTIDE SEQUENCE [LARGE SCALE GENOMIC DNA]</scope>
    <source>
        <strain evidence="2 3">NBRC 108950</strain>
    </source>
</reference>
<organism evidence="2 3">
    <name type="scientific">Reyranella soli</name>
    <dbReference type="NCBI Taxonomy" id="1230389"/>
    <lineage>
        <taxon>Bacteria</taxon>
        <taxon>Pseudomonadati</taxon>
        <taxon>Pseudomonadota</taxon>
        <taxon>Alphaproteobacteria</taxon>
        <taxon>Hyphomicrobiales</taxon>
        <taxon>Reyranellaceae</taxon>
        <taxon>Reyranella</taxon>
    </lineage>
</organism>
<protein>
    <submittedName>
        <fullName evidence="2">Uncharacterized protein</fullName>
    </submittedName>
</protein>
<accession>A0A512NQ31</accession>